<dbReference type="STRING" id="1050202.GCA_000384035_03885"/>
<evidence type="ECO:0000256" key="2">
    <source>
        <dbReference type="SAM" id="SignalP"/>
    </source>
</evidence>
<dbReference type="RefSeq" id="WP_106114624.1">
    <property type="nucleotide sequence ID" value="NZ_PVSR01000031.1"/>
</dbReference>
<keyword evidence="4" id="KW-1185">Reference proteome</keyword>
<dbReference type="Pfam" id="PF12079">
    <property type="entry name" value="DUF3558"/>
    <property type="match status" value="1"/>
</dbReference>
<evidence type="ECO:0008006" key="5">
    <source>
        <dbReference type="Google" id="ProtNLM"/>
    </source>
</evidence>
<dbReference type="InterPro" id="IPR024520">
    <property type="entry name" value="DUF3558"/>
</dbReference>
<feature type="chain" id="PRO_5039472763" description="DUF3558 domain-containing protein" evidence="2">
    <location>
        <begin position="30"/>
        <end position="228"/>
    </location>
</feature>
<reference evidence="3 4" key="1">
    <citation type="submission" date="2018-03" db="EMBL/GenBank/DDBJ databases">
        <title>Actinopolyspora mortivallis from Sahara, screening for active biomolecules.</title>
        <authorList>
            <person name="Selama O."/>
            <person name="Wellington E.M.H."/>
            <person name="Hacene H."/>
        </authorList>
    </citation>
    <scope>NUCLEOTIDE SEQUENCE [LARGE SCALE GENOMIC DNA]</scope>
    <source>
        <strain evidence="3 4">M5A</strain>
    </source>
</reference>
<gene>
    <name evidence="3" type="ORF">CEP50_15255</name>
</gene>
<feature type="region of interest" description="Disordered" evidence="1">
    <location>
        <begin position="27"/>
        <end position="145"/>
    </location>
</feature>
<dbReference type="PROSITE" id="PS51257">
    <property type="entry name" value="PROKAR_LIPOPROTEIN"/>
    <property type="match status" value="1"/>
</dbReference>
<organism evidence="3 4">
    <name type="scientific">Actinopolyspora mortivallis</name>
    <dbReference type="NCBI Taxonomy" id="33906"/>
    <lineage>
        <taxon>Bacteria</taxon>
        <taxon>Bacillati</taxon>
        <taxon>Actinomycetota</taxon>
        <taxon>Actinomycetes</taxon>
        <taxon>Actinopolysporales</taxon>
        <taxon>Actinopolysporaceae</taxon>
        <taxon>Actinopolyspora</taxon>
    </lineage>
</organism>
<dbReference type="EMBL" id="PVSR01000031">
    <property type="protein sequence ID" value="PRW62494.1"/>
    <property type="molecule type" value="Genomic_DNA"/>
</dbReference>
<dbReference type="Proteomes" id="UP000239352">
    <property type="component" value="Unassembled WGS sequence"/>
</dbReference>
<feature type="compositionally biased region" description="Low complexity" evidence="1">
    <location>
        <begin position="41"/>
        <end position="77"/>
    </location>
</feature>
<feature type="signal peptide" evidence="2">
    <location>
        <begin position="1"/>
        <end position="29"/>
    </location>
</feature>
<keyword evidence="2" id="KW-0732">Signal</keyword>
<evidence type="ECO:0000313" key="4">
    <source>
        <dbReference type="Proteomes" id="UP000239352"/>
    </source>
</evidence>
<name>A0A2T0GTS4_ACTMO</name>
<evidence type="ECO:0000256" key="1">
    <source>
        <dbReference type="SAM" id="MobiDB-lite"/>
    </source>
</evidence>
<dbReference type="AlphaFoldDB" id="A0A2T0GTS4"/>
<protein>
    <recommendedName>
        <fullName evidence="5">DUF3558 domain-containing protein</fullName>
    </recommendedName>
</protein>
<accession>A0A2T0GTS4</accession>
<proteinExistence type="predicted"/>
<sequence>MTRRRLPLSAARRAAPLVALALLTLTACGGGDDSGNPPPSSESVSATEGTSPPRTPSPSVSETESPTSSTGAEPSSTRLTLPPSRKPISESAPPNSHSLADVDPCRLLTEGQRTEVGLPRVSPDGDGKQRGCEFSPPEGDGPSTNASLTVHENSGLDEFTGITGSAEETTVAGHPARIQCEYGNCLIGIAVTENSRVDVQSTVLGDDAATEELGRRIARMVIGNLSAV</sequence>
<evidence type="ECO:0000313" key="3">
    <source>
        <dbReference type="EMBL" id="PRW62494.1"/>
    </source>
</evidence>
<dbReference type="InParanoid" id="A0A2T0GTS4"/>
<comment type="caution">
    <text evidence="3">The sequence shown here is derived from an EMBL/GenBank/DDBJ whole genome shotgun (WGS) entry which is preliminary data.</text>
</comment>